<evidence type="ECO:0000256" key="2">
    <source>
        <dbReference type="ARBA" id="ARBA00022840"/>
    </source>
</evidence>
<dbReference type="PANTHER" id="PTHR11361">
    <property type="entry name" value="DNA MISMATCH REPAIR PROTEIN MUTS FAMILY MEMBER"/>
    <property type="match status" value="1"/>
</dbReference>
<dbReference type="RefSeq" id="WP_068739109.1">
    <property type="nucleotide sequence ID" value="NZ_CBDRGN010000003.1"/>
</dbReference>
<dbReference type="InterPro" id="IPR045076">
    <property type="entry name" value="MutS"/>
</dbReference>
<name>A0A1H4XAR9_TSUTY</name>
<keyword evidence="3" id="KW-0238">DNA-binding</keyword>
<dbReference type="Pfam" id="PF00488">
    <property type="entry name" value="MutS_V"/>
    <property type="match status" value="1"/>
</dbReference>
<dbReference type="STRING" id="57704.SAMN04489793_3769"/>
<dbReference type="OrthoDB" id="9808166at2"/>
<dbReference type="PANTHER" id="PTHR11361:SF34">
    <property type="entry name" value="DNA MISMATCH REPAIR PROTEIN MSH1, MITOCHONDRIAL"/>
    <property type="match status" value="1"/>
</dbReference>
<keyword evidence="1" id="KW-0547">Nucleotide-binding</keyword>
<keyword evidence="6" id="KW-1185">Reference proteome</keyword>
<dbReference type="SMART" id="SM00534">
    <property type="entry name" value="MUTSac"/>
    <property type="match status" value="1"/>
</dbReference>
<dbReference type="GO" id="GO:0030983">
    <property type="term" value="F:mismatched DNA binding"/>
    <property type="evidence" value="ECO:0007669"/>
    <property type="project" value="InterPro"/>
</dbReference>
<dbReference type="GO" id="GO:0005524">
    <property type="term" value="F:ATP binding"/>
    <property type="evidence" value="ECO:0007669"/>
    <property type="project" value="UniProtKB-KW"/>
</dbReference>
<dbReference type="Proteomes" id="UP000182241">
    <property type="component" value="Unassembled WGS sequence"/>
</dbReference>
<evidence type="ECO:0000256" key="3">
    <source>
        <dbReference type="ARBA" id="ARBA00023125"/>
    </source>
</evidence>
<evidence type="ECO:0000256" key="1">
    <source>
        <dbReference type="ARBA" id="ARBA00022741"/>
    </source>
</evidence>
<accession>A0A1H4XAR9</accession>
<dbReference type="GO" id="GO:0005829">
    <property type="term" value="C:cytosol"/>
    <property type="evidence" value="ECO:0007669"/>
    <property type="project" value="TreeGrafter"/>
</dbReference>
<evidence type="ECO:0000313" key="6">
    <source>
        <dbReference type="Proteomes" id="UP000182241"/>
    </source>
</evidence>
<organism evidence="5 6">
    <name type="scientific">Tsukamurella tyrosinosolvens</name>
    <dbReference type="NCBI Taxonomy" id="57704"/>
    <lineage>
        <taxon>Bacteria</taxon>
        <taxon>Bacillati</taxon>
        <taxon>Actinomycetota</taxon>
        <taxon>Actinomycetes</taxon>
        <taxon>Mycobacteriales</taxon>
        <taxon>Tsukamurellaceae</taxon>
        <taxon>Tsukamurella</taxon>
    </lineage>
</organism>
<protein>
    <submittedName>
        <fullName evidence="5">DNA mismatch repair protein MutS</fullName>
    </submittedName>
</protein>
<sequence length="504" mass="54297">MDPPSLLGTPVADAPAGDPDHFADLGLDRVVGEVTAHDPETAPLFRAPAPSVAAARYRQEFCRALRQDTDLATGLRRFGATMASMREARANAERLRLRPERDAWYLDGARRYLAAVAGLRAALADATDPPAAVRDLRAHLDALTESPEHRALADDAAEAAALMDAVEYTVRIKKSDVRVGRYHGEPDYGAEVAAVFDRFRVDGAARRAEDVPVRPGLDGVEAAILTDVTALFPDTFRALARFRERHAGAGDPVVARADLEIRWYLAYLDFVARLEATGVPFTLPVIVDEPVLDAHGTVDLAMASELVHRGEHVVGNDLRLGADERVLVVTGPNHGGKTALARAFGQIHQLAALGLPVPGTAVEIGLFDALFTQFERPESVDDRRGRLEADIVGMREILTAATGHSVVVMNETFASTSLEDGARLGSAVVRRLVDRGVRCVYVTFVDEIALLGDGVVSMTADVPGAPSARTFRVRRGRPQGLAHAAALARRHGLDAETLRRRIAS</sequence>
<dbReference type="AlphaFoldDB" id="A0A1H4XAR9"/>
<keyword evidence="2" id="KW-0067">ATP-binding</keyword>
<dbReference type="GO" id="GO:0140664">
    <property type="term" value="F:ATP-dependent DNA damage sensor activity"/>
    <property type="evidence" value="ECO:0007669"/>
    <property type="project" value="InterPro"/>
</dbReference>
<gene>
    <name evidence="5" type="ORF">SAMN04489793_3769</name>
</gene>
<dbReference type="InterPro" id="IPR027417">
    <property type="entry name" value="P-loop_NTPase"/>
</dbReference>
<reference evidence="6" key="1">
    <citation type="submission" date="2016-10" db="EMBL/GenBank/DDBJ databases">
        <authorList>
            <person name="Varghese N."/>
            <person name="Submissions S."/>
        </authorList>
    </citation>
    <scope>NUCLEOTIDE SEQUENCE [LARGE SCALE GENOMIC DNA]</scope>
    <source>
        <strain evidence="6">DSM 44234</strain>
    </source>
</reference>
<evidence type="ECO:0000313" key="5">
    <source>
        <dbReference type="EMBL" id="SED02665.1"/>
    </source>
</evidence>
<evidence type="ECO:0000259" key="4">
    <source>
        <dbReference type="SMART" id="SM00534"/>
    </source>
</evidence>
<dbReference type="Gene3D" id="3.40.50.300">
    <property type="entry name" value="P-loop containing nucleotide triphosphate hydrolases"/>
    <property type="match status" value="1"/>
</dbReference>
<feature type="domain" description="DNA mismatch repair proteins mutS family" evidence="4">
    <location>
        <begin position="324"/>
        <end position="504"/>
    </location>
</feature>
<proteinExistence type="predicted"/>
<dbReference type="GO" id="GO:0006298">
    <property type="term" value="P:mismatch repair"/>
    <property type="evidence" value="ECO:0007669"/>
    <property type="project" value="InterPro"/>
</dbReference>
<dbReference type="SUPFAM" id="SSF52540">
    <property type="entry name" value="P-loop containing nucleoside triphosphate hydrolases"/>
    <property type="match status" value="1"/>
</dbReference>
<dbReference type="InterPro" id="IPR000432">
    <property type="entry name" value="DNA_mismatch_repair_MutS_C"/>
</dbReference>
<dbReference type="EMBL" id="FNSA01000003">
    <property type="protein sequence ID" value="SED02665.1"/>
    <property type="molecule type" value="Genomic_DNA"/>
</dbReference>